<dbReference type="InterPro" id="IPR053713">
    <property type="entry name" value="Bact_OM_Channel_sf"/>
</dbReference>
<reference evidence="4 5" key="1">
    <citation type="submission" date="2014-02" db="EMBL/GenBank/DDBJ databases">
        <title>Vibrio fortis Dalian14 Genome Sequencing.</title>
        <authorList>
            <person name="Wang Y."/>
            <person name="Song L."/>
            <person name="Liu G."/>
            <person name="Ding J."/>
        </authorList>
    </citation>
    <scope>NUCLEOTIDE SEQUENCE [LARGE SCALE GENOMIC DNA]</scope>
    <source>
        <strain evidence="4 5">Dalian14</strain>
    </source>
</reference>
<dbReference type="SUPFAM" id="SSF56935">
    <property type="entry name" value="Porins"/>
    <property type="match status" value="1"/>
</dbReference>
<dbReference type="STRING" id="212667.VFDL14_04280"/>
<evidence type="ECO:0000256" key="1">
    <source>
        <dbReference type="ARBA" id="ARBA00022729"/>
    </source>
</evidence>
<proteinExistence type="predicted"/>
<reference evidence="3 6" key="2">
    <citation type="submission" date="2019-09" db="EMBL/GenBank/DDBJ databases">
        <title>Whole genome sequence of Vibrio fortis.</title>
        <authorList>
            <person name="Das S.K."/>
        </authorList>
    </citation>
    <scope>NUCLEOTIDE SEQUENCE [LARGE SCALE GENOMIC DNA]</scope>
    <source>
        <strain evidence="3 6">AN60</strain>
    </source>
</reference>
<evidence type="ECO:0000313" key="3">
    <source>
        <dbReference type="EMBL" id="KAB0287078.1"/>
    </source>
</evidence>
<dbReference type="Proteomes" id="UP000326789">
    <property type="component" value="Unassembled WGS sequence"/>
</dbReference>
<dbReference type="GO" id="GO:0015772">
    <property type="term" value="P:oligosaccharide transport"/>
    <property type="evidence" value="ECO:0007669"/>
    <property type="project" value="TreeGrafter"/>
</dbReference>
<dbReference type="PANTHER" id="PTHR38105">
    <property type="entry name" value="OUTER MEMBRANE PROTEIN-RELATED-RELATED"/>
    <property type="match status" value="1"/>
</dbReference>
<evidence type="ECO:0000256" key="2">
    <source>
        <dbReference type="SAM" id="SignalP"/>
    </source>
</evidence>
<gene>
    <name evidence="3" type="ORF">F2P58_20845</name>
    <name evidence="4" type="ORF">VFDL14_04280</name>
</gene>
<accession>A0A066US96</accession>
<sequence length="288" mass="33414">MKNSKVAIAVVTTLFAGMASAASIDYRYEYRAATDYTYEKDGTSETRHVDARHQHRVKLGDSFKLDDKWKHSSSLEIKFHTDDSYYDADSGSVKNANSKSFYNGNWYIYNMELDNTATYKVNSNWYLQMGMPIAWDWDEPNYNDGDWKMKKVTFKPQFRVGYKADMGLTTAIRYRHEYSDFRNHTRFGDTDNETGEKLESAQKSKITLTGSYKVESLPKLGLSYEANYVKSLDNVLLYDNDDWEWDAGIKVSYKFGSWKPFGELWSSDISSRSSDREAKYRVGIAYSF</sequence>
<keyword evidence="1 2" id="KW-0732">Signal</keyword>
<evidence type="ECO:0000313" key="4">
    <source>
        <dbReference type="EMBL" id="KDN29960.1"/>
    </source>
</evidence>
<dbReference type="EMBL" id="VWSE01000008">
    <property type="protein sequence ID" value="KAB0287078.1"/>
    <property type="molecule type" value="Genomic_DNA"/>
</dbReference>
<dbReference type="Pfam" id="PF06178">
    <property type="entry name" value="KdgM"/>
    <property type="match status" value="1"/>
</dbReference>
<organism evidence="4 5">
    <name type="scientific">Vibrio fortis</name>
    <dbReference type="NCBI Taxonomy" id="212667"/>
    <lineage>
        <taxon>Bacteria</taxon>
        <taxon>Pseudomonadati</taxon>
        <taxon>Pseudomonadota</taxon>
        <taxon>Gammaproteobacteria</taxon>
        <taxon>Vibrionales</taxon>
        <taxon>Vibrionaceae</taxon>
        <taxon>Vibrio</taxon>
    </lineage>
</organism>
<dbReference type="EMBL" id="JFFR01000002">
    <property type="protein sequence ID" value="KDN29960.1"/>
    <property type="molecule type" value="Genomic_DNA"/>
</dbReference>
<dbReference type="GO" id="GO:0015288">
    <property type="term" value="F:porin activity"/>
    <property type="evidence" value="ECO:0007669"/>
    <property type="project" value="TreeGrafter"/>
</dbReference>
<evidence type="ECO:0000313" key="6">
    <source>
        <dbReference type="Proteomes" id="UP000326789"/>
    </source>
</evidence>
<name>A0A066US96_9VIBR</name>
<dbReference type="InterPro" id="IPR009331">
    <property type="entry name" value="Oligogalacturonate-sp_porin"/>
</dbReference>
<dbReference type="RefSeq" id="WP_032548923.1">
    <property type="nucleotide sequence ID" value="NZ_JATABQ010000449.1"/>
</dbReference>
<dbReference type="PANTHER" id="PTHR38105:SF5">
    <property type="entry name" value="OUTER MEMBRANE PROTEIN"/>
    <property type="match status" value="1"/>
</dbReference>
<dbReference type="GO" id="GO:0009279">
    <property type="term" value="C:cell outer membrane"/>
    <property type="evidence" value="ECO:0007669"/>
    <property type="project" value="TreeGrafter"/>
</dbReference>
<comment type="caution">
    <text evidence="4">The sequence shown here is derived from an EMBL/GenBank/DDBJ whole genome shotgun (WGS) entry which is preliminary data.</text>
</comment>
<dbReference type="OrthoDB" id="5817226at2"/>
<protein>
    <submittedName>
        <fullName evidence="3">Porin</fullName>
    </submittedName>
</protein>
<keyword evidence="5" id="KW-1185">Reference proteome</keyword>
<dbReference type="Proteomes" id="UP000027219">
    <property type="component" value="Unassembled WGS sequence"/>
</dbReference>
<dbReference type="Gene3D" id="2.40.160.40">
    <property type="entry name" value="monomeric porin ompg"/>
    <property type="match status" value="1"/>
</dbReference>
<feature type="chain" id="PRO_5044539251" evidence="2">
    <location>
        <begin position="22"/>
        <end position="288"/>
    </location>
</feature>
<evidence type="ECO:0000313" key="5">
    <source>
        <dbReference type="Proteomes" id="UP000027219"/>
    </source>
</evidence>
<dbReference type="AlphaFoldDB" id="A0A066US96"/>
<feature type="signal peptide" evidence="2">
    <location>
        <begin position="1"/>
        <end position="21"/>
    </location>
</feature>